<sequence length="99" mass="10837">MNDPDTKELVFAYTSLLPEVTLRPGLRMSVWAEEDVPAYCMPCEFQQVTDGPARVEVRVLALDPAGRVSKDLVGRAFSFGHPGRIVGHGLLLAVLLEAE</sequence>
<keyword evidence="1" id="KW-0614">Plasmid</keyword>
<name>A0ABY7LUX9_9BACT</name>
<protein>
    <recommendedName>
        <fullName evidence="3">DUF35 domain-containing protein</fullName>
    </recommendedName>
</protein>
<geneLocation type="plasmid" evidence="1 2">
    <name>unnamed1</name>
</geneLocation>
<evidence type="ECO:0000313" key="2">
    <source>
        <dbReference type="Proteomes" id="UP001211005"/>
    </source>
</evidence>
<dbReference type="RefSeq" id="WP_269562223.1">
    <property type="nucleotide sequence ID" value="NZ_CP114768.1"/>
</dbReference>
<reference evidence="1 2" key="1">
    <citation type="submission" date="2022-12" db="EMBL/GenBank/DDBJ databases">
        <title>Hymenobacter canadensis sp. nov. isolated from lake water of the Cambridge Bay, Canada.</title>
        <authorList>
            <person name="Kim W.H."/>
            <person name="Lee Y.M."/>
        </authorList>
    </citation>
    <scope>NUCLEOTIDE SEQUENCE [LARGE SCALE GENOMIC DNA]</scope>
    <source>
        <strain evidence="1 2">PAMC 29467</strain>
        <plasmid evidence="1 2">unnamed1</plasmid>
    </source>
</reference>
<evidence type="ECO:0008006" key="3">
    <source>
        <dbReference type="Google" id="ProtNLM"/>
    </source>
</evidence>
<dbReference type="Proteomes" id="UP001211005">
    <property type="component" value="Plasmid unnamed1"/>
</dbReference>
<keyword evidence="2" id="KW-1185">Reference proteome</keyword>
<gene>
    <name evidence="1" type="ORF">O3303_20115</name>
</gene>
<evidence type="ECO:0000313" key="1">
    <source>
        <dbReference type="EMBL" id="WBA44195.1"/>
    </source>
</evidence>
<proteinExistence type="predicted"/>
<accession>A0ABY7LUX9</accession>
<organism evidence="1 2">
    <name type="scientific">Hymenobacter canadensis</name>
    <dbReference type="NCBI Taxonomy" id="2999067"/>
    <lineage>
        <taxon>Bacteria</taxon>
        <taxon>Pseudomonadati</taxon>
        <taxon>Bacteroidota</taxon>
        <taxon>Cytophagia</taxon>
        <taxon>Cytophagales</taxon>
        <taxon>Hymenobacteraceae</taxon>
        <taxon>Hymenobacter</taxon>
    </lineage>
</organism>
<dbReference type="EMBL" id="CP114768">
    <property type="protein sequence ID" value="WBA44195.1"/>
    <property type="molecule type" value="Genomic_DNA"/>
</dbReference>